<proteinExistence type="predicted"/>
<accession>A0ABQ3W577</accession>
<comment type="caution">
    <text evidence="4">The sequence shown here is derived from an EMBL/GenBank/DDBJ whole genome shotgun (WGS) entry which is preliminary data.</text>
</comment>
<dbReference type="EMBL" id="BOCI01000399">
    <property type="protein sequence ID" value="GHW01703.1"/>
    <property type="molecule type" value="Genomic_DNA"/>
</dbReference>
<evidence type="ECO:0000313" key="5">
    <source>
        <dbReference type="Proteomes" id="UP000616547"/>
    </source>
</evidence>
<dbReference type="InterPro" id="IPR016181">
    <property type="entry name" value="Acyl_CoA_acyltransferase"/>
</dbReference>
<sequence>MTELTCRLATEADFAALCQFYQDVCDHQSQDEYGADWHWGIYPSESDVKEAIDQKRAVVGIKDGKIASAGILTVGNDPLYSQFTWPTPASDDEIAVLHLYGVHPSFRRQGLSGTLLTFIKDHAKELGCKAIRLDSMAGNVPARRLYEKNGYRFVSQETVHYEDIGDTQVDLLELAL</sequence>
<dbReference type="Pfam" id="PF00583">
    <property type="entry name" value="Acetyltransf_1"/>
    <property type="match status" value="1"/>
</dbReference>
<evidence type="ECO:0000313" key="4">
    <source>
        <dbReference type="EMBL" id="GHW01703.1"/>
    </source>
</evidence>
<dbReference type="PROSITE" id="PS51186">
    <property type="entry name" value="GNAT"/>
    <property type="match status" value="1"/>
</dbReference>
<dbReference type="Gene3D" id="3.40.630.30">
    <property type="match status" value="1"/>
</dbReference>
<dbReference type="InterPro" id="IPR050680">
    <property type="entry name" value="YpeA/RimI_acetyltransf"/>
</dbReference>
<name>A0ABQ3W577_9LACO</name>
<dbReference type="Proteomes" id="UP000616547">
    <property type="component" value="Unassembled WGS sequence"/>
</dbReference>
<dbReference type="PANTHER" id="PTHR43420">
    <property type="entry name" value="ACETYLTRANSFERASE"/>
    <property type="match status" value="1"/>
</dbReference>
<organism evidence="4 5">
    <name type="scientific">Lactobacillus nasalidis</name>
    <dbReference type="NCBI Taxonomy" id="2797258"/>
    <lineage>
        <taxon>Bacteria</taxon>
        <taxon>Bacillati</taxon>
        <taxon>Bacillota</taxon>
        <taxon>Bacilli</taxon>
        <taxon>Lactobacillales</taxon>
        <taxon>Lactobacillaceae</taxon>
        <taxon>Lactobacillus</taxon>
    </lineage>
</organism>
<evidence type="ECO:0000256" key="1">
    <source>
        <dbReference type="ARBA" id="ARBA00022679"/>
    </source>
</evidence>
<evidence type="ECO:0000256" key="2">
    <source>
        <dbReference type="ARBA" id="ARBA00023315"/>
    </source>
</evidence>
<evidence type="ECO:0000259" key="3">
    <source>
        <dbReference type="PROSITE" id="PS51186"/>
    </source>
</evidence>
<keyword evidence="5" id="KW-1185">Reference proteome</keyword>
<keyword evidence="1" id="KW-0808">Transferase</keyword>
<dbReference type="InterPro" id="IPR000182">
    <property type="entry name" value="GNAT_dom"/>
</dbReference>
<dbReference type="CDD" id="cd04301">
    <property type="entry name" value="NAT_SF"/>
    <property type="match status" value="1"/>
</dbReference>
<reference evidence="5" key="1">
    <citation type="submission" date="2021-01" db="EMBL/GenBank/DDBJ databases">
        <title>Draft genome sequence of Nasalis larvatus strain YZ03.</title>
        <authorList>
            <person name="Suzuki-Hashido N."/>
            <person name="Tsuchida S."/>
            <person name="Hayakawa T."/>
        </authorList>
    </citation>
    <scope>NUCLEOTIDE SEQUENCE [LARGE SCALE GENOMIC DNA]</scope>
    <source>
        <strain evidence="5">YZ03</strain>
    </source>
</reference>
<dbReference type="SUPFAM" id="SSF55729">
    <property type="entry name" value="Acyl-CoA N-acyltransferases (Nat)"/>
    <property type="match status" value="1"/>
</dbReference>
<protein>
    <submittedName>
        <fullName evidence="4">N-acetyltransferase</fullName>
    </submittedName>
</protein>
<feature type="domain" description="N-acetyltransferase" evidence="3">
    <location>
        <begin position="4"/>
        <end position="176"/>
    </location>
</feature>
<gene>
    <name evidence="4" type="ORF">lacNasYZ03_13900</name>
</gene>
<keyword evidence="2" id="KW-0012">Acyltransferase</keyword>
<dbReference type="RefSeq" id="WP_201332001.1">
    <property type="nucleotide sequence ID" value="NZ_BOCG01000480.1"/>
</dbReference>